<feature type="compositionally biased region" description="Basic residues" evidence="2">
    <location>
        <begin position="304"/>
        <end position="320"/>
    </location>
</feature>
<protein>
    <recommendedName>
        <fullName evidence="4">RRM domain-containing protein</fullName>
    </recommendedName>
</protein>
<dbReference type="Proteomes" id="UP000035681">
    <property type="component" value="Unplaced"/>
</dbReference>
<dbReference type="Pfam" id="PF00076">
    <property type="entry name" value="RRM_1"/>
    <property type="match status" value="2"/>
</dbReference>
<dbReference type="GO" id="GO:0003723">
    <property type="term" value="F:RNA binding"/>
    <property type="evidence" value="ECO:0007669"/>
    <property type="project" value="UniProtKB-UniRule"/>
</dbReference>
<keyword evidence="3" id="KW-0732">Signal</keyword>
<dbReference type="SUPFAM" id="SSF54928">
    <property type="entry name" value="RNA-binding domain, RBD"/>
    <property type="match status" value="2"/>
</dbReference>
<dbReference type="GO" id="GO:0005654">
    <property type="term" value="C:nucleoplasm"/>
    <property type="evidence" value="ECO:0007669"/>
    <property type="project" value="TreeGrafter"/>
</dbReference>
<dbReference type="PROSITE" id="PS50102">
    <property type="entry name" value="RRM"/>
    <property type="match status" value="1"/>
</dbReference>
<feature type="signal peptide" evidence="3">
    <location>
        <begin position="1"/>
        <end position="17"/>
    </location>
</feature>
<keyword evidence="1" id="KW-0694">RNA-binding</keyword>
<keyword evidence="5" id="KW-1185">Reference proteome</keyword>
<proteinExistence type="predicted"/>
<feature type="region of interest" description="Disordered" evidence="2">
    <location>
        <begin position="266"/>
        <end position="361"/>
    </location>
</feature>
<evidence type="ECO:0000259" key="4">
    <source>
        <dbReference type="PROSITE" id="PS50102"/>
    </source>
</evidence>
<dbReference type="InterPro" id="IPR000504">
    <property type="entry name" value="RRM_dom"/>
</dbReference>
<dbReference type="AlphaFoldDB" id="A0AAF5D283"/>
<dbReference type="PANTHER" id="PTHR32343">
    <property type="entry name" value="SERINE/ARGININE-RICH SPLICING FACTOR"/>
    <property type="match status" value="1"/>
</dbReference>
<evidence type="ECO:0000256" key="1">
    <source>
        <dbReference type="PROSITE-ProRule" id="PRU00176"/>
    </source>
</evidence>
<reference evidence="6" key="1">
    <citation type="submission" date="2024-02" db="UniProtKB">
        <authorList>
            <consortium name="WormBaseParasite"/>
        </authorList>
    </citation>
    <scope>IDENTIFICATION</scope>
</reference>
<dbReference type="SMART" id="SM00360">
    <property type="entry name" value="RRM"/>
    <property type="match status" value="2"/>
</dbReference>
<dbReference type="WBParaSite" id="TCONS_00004596.p1">
    <property type="protein sequence ID" value="TCONS_00004596.p1"/>
    <property type="gene ID" value="XLOC_002296"/>
</dbReference>
<dbReference type="InterPro" id="IPR012677">
    <property type="entry name" value="Nucleotide-bd_a/b_plait_sf"/>
</dbReference>
<evidence type="ECO:0000313" key="6">
    <source>
        <dbReference type="WBParaSite" id="TCONS_00004596.p1"/>
    </source>
</evidence>
<feature type="chain" id="PRO_5042210209" description="RRM domain-containing protein" evidence="3">
    <location>
        <begin position="18"/>
        <end position="361"/>
    </location>
</feature>
<feature type="compositionally biased region" description="Basic and acidic residues" evidence="2">
    <location>
        <begin position="290"/>
        <end position="303"/>
    </location>
</feature>
<evidence type="ECO:0000313" key="5">
    <source>
        <dbReference type="Proteomes" id="UP000035681"/>
    </source>
</evidence>
<dbReference type="PANTHER" id="PTHR32343:SF22">
    <property type="entry name" value="LD29830P"/>
    <property type="match status" value="1"/>
</dbReference>
<feature type="domain" description="RRM" evidence="4">
    <location>
        <begin position="170"/>
        <end position="247"/>
    </location>
</feature>
<accession>A0AAF5D283</accession>
<feature type="compositionally biased region" description="Basic and acidic residues" evidence="2">
    <location>
        <begin position="266"/>
        <end position="277"/>
    </location>
</feature>
<feature type="compositionally biased region" description="Basic residues" evidence="2">
    <location>
        <begin position="328"/>
        <end position="361"/>
    </location>
</feature>
<name>A0AAF5D283_STRER</name>
<evidence type="ECO:0000256" key="2">
    <source>
        <dbReference type="SAM" id="MobiDB-lite"/>
    </source>
</evidence>
<organism evidence="5 6">
    <name type="scientific">Strongyloides stercoralis</name>
    <name type="common">Threadworm</name>
    <dbReference type="NCBI Taxonomy" id="6248"/>
    <lineage>
        <taxon>Eukaryota</taxon>
        <taxon>Metazoa</taxon>
        <taxon>Ecdysozoa</taxon>
        <taxon>Nematoda</taxon>
        <taxon>Chromadorea</taxon>
        <taxon>Rhabditida</taxon>
        <taxon>Tylenchina</taxon>
        <taxon>Panagrolaimomorpha</taxon>
        <taxon>Strongyloidoidea</taxon>
        <taxon>Strongyloididae</taxon>
        <taxon>Strongyloides</taxon>
    </lineage>
</organism>
<dbReference type="Gene3D" id="3.30.70.330">
    <property type="match status" value="2"/>
</dbReference>
<evidence type="ECO:0000256" key="3">
    <source>
        <dbReference type="SAM" id="SignalP"/>
    </source>
</evidence>
<sequence>ICFLIFFLCIMVSDVENFKILHVMNISGYATADQIRSFFKIAGRIDDFVVYPRLSTSEDNPKMAFIKYEKRKSLETAQHLTNTVFLDKALCCVPFPFPDIPKEEDAINNSGPAVIGKRCLPSHISNTIKTLDDGSEMLYTIDPDMEALGLPSYPPLPANTELDVVEEIRRTIYISNIPLDIDGQEVVEFFNDAFGEVMYFRMCQINGTDKCNYGYLEFSNQISVPIALQNSGIEFKGNPLRITHSRVRIVKPQKKTNEQVLEEIKEASKNQSDKDETAAISVLVKRPRSRSIERRESKRSPVKEKRRRSRSREKRRRSRSTSKDYKERKRRERSKSRERRRRSRSRDKKGRKRSRSRDRHR</sequence>
<dbReference type="InterPro" id="IPR035979">
    <property type="entry name" value="RBD_domain_sf"/>
</dbReference>